<dbReference type="EMBL" id="AP025564">
    <property type="protein sequence ID" value="BDE94871.1"/>
    <property type="molecule type" value="Genomic_DNA"/>
</dbReference>
<reference evidence="1 2" key="1">
    <citation type="submission" date="2022-01" db="EMBL/GenBank/DDBJ databases">
        <title>Novel bile acid biosynthetic pathways are enriched in the microbiome of centenarians.</title>
        <authorList>
            <person name="Sato Y."/>
            <person name="Atarashi K."/>
            <person name="Plichta R.D."/>
            <person name="Arai Y."/>
            <person name="Sasajima S."/>
            <person name="Kearney M.S."/>
            <person name="Suda W."/>
            <person name="Takeshita K."/>
            <person name="Sasaki T."/>
            <person name="Okamoto S."/>
            <person name="Skelly N.A."/>
            <person name="Okamura Y."/>
            <person name="Vlamakis H."/>
            <person name="Li Y."/>
            <person name="Tanoue T."/>
            <person name="Takei H."/>
            <person name="Nittono H."/>
            <person name="Narushima S."/>
            <person name="Irie J."/>
            <person name="Itoh H."/>
            <person name="Moriya K."/>
            <person name="Sugiura Y."/>
            <person name="Suematsu M."/>
            <person name="Moritoki N."/>
            <person name="Shibata S."/>
            <person name="Littman R.D."/>
            <person name="Fischbach A.M."/>
            <person name="Uwamino Y."/>
            <person name="Inoue T."/>
            <person name="Honda A."/>
            <person name="Hattori M."/>
            <person name="Murai T."/>
            <person name="Xavier J.R."/>
            <person name="Hirose N."/>
            <person name="Honda K."/>
        </authorList>
    </citation>
    <scope>NUCLEOTIDE SEQUENCE [LARGE SCALE GENOMIC DNA]</scope>
    <source>
        <strain evidence="1 2">CE91-St30</strain>
    </source>
</reference>
<organism evidence="1 2">
    <name type="scientific">Raoultibacter timonensis</name>
    <dbReference type="NCBI Taxonomy" id="1907662"/>
    <lineage>
        <taxon>Bacteria</taxon>
        <taxon>Bacillati</taxon>
        <taxon>Actinomycetota</taxon>
        <taxon>Coriobacteriia</taxon>
        <taxon>Eggerthellales</taxon>
        <taxon>Eggerthellaceae</taxon>
        <taxon>Raoultibacter</taxon>
    </lineage>
</organism>
<proteinExistence type="predicted"/>
<keyword evidence="2" id="KW-1185">Reference proteome</keyword>
<sequence>MAEAPGSGYQDGVRDGIICGLAMSAVVTLQEIPDDSGDALAAAFLRIAGVKDIEGLAALRNNPVDEHNVDYLVCHFGNLGATSFSDLADETSE</sequence>
<evidence type="ECO:0000313" key="1">
    <source>
        <dbReference type="EMBL" id="BDE94871.1"/>
    </source>
</evidence>
<dbReference type="Proteomes" id="UP001320544">
    <property type="component" value="Chromosome"/>
</dbReference>
<accession>A0ABN6MF13</accession>
<evidence type="ECO:0000313" key="2">
    <source>
        <dbReference type="Proteomes" id="UP001320544"/>
    </source>
</evidence>
<protein>
    <submittedName>
        <fullName evidence="1">Uncharacterized protein</fullName>
    </submittedName>
</protein>
<gene>
    <name evidence="1" type="ORF">CE91St30_02040</name>
</gene>
<name>A0ABN6MF13_9ACTN</name>
<dbReference type="RefSeq" id="WP_244411397.1">
    <property type="nucleotide sequence ID" value="NZ_AP025564.1"/>
</dbReference>